<organism evidence="7 10">
    <name type="scientific">Allofranklinella schreckenbergeri</name>
    <dbReference type="NCBI Taxonomy" id="1076744"/>
    <lineage>
        <taxon>Bacteria</taxon>
        <taxon>Pseudomonadati</taxon>
        <taxon>Pseudomonadota</taxon>
        <taxon>Betaproteobacteria</taxon>
        <taxon>Burkholderiales</taxon>
        <taxon>Comamonadaceae</taxon>
        <taxon>Allofranklinella</taxon>
    </lineage>
</organism>
<accession>A0A3M6QVT1</accession>
<dbReference type="PROSITE" id="PS50810">
    <property type="entry name" value="FRATAXIN_2"/>
    <property type="match status" value="1"/>
</dbReference>
<dbReference type="Pfam" id="PF01491">
    <property type="entry name" value="Frataxin_Cyay"/>
    <property type="match status" value="1"/>
</dbReference>
<evidence type="ECO:0000313" key="8">
    <source>
        <dbReference type="Proteomes" id="UP000267035"/>
    </source>
</evidence>
<dbReference type="Proteomes" id="UP000267035">
    <property type="component" value="Unassembled WGS sequence"/>
</dbReference>
<proteinExistence type="inferred from homology"/>
<protein>
    <recommendedName>
        <fullName evidence="4">Iron-sulfur cluster assembly protein CyaY</fullName>
    </recommendedName>
</protein>
<dbReference type="GO" id="GO:0016226">
    <property type="term" value="P:iron-sulfur cluster assembly"/>
    <property type="evidence" value="ECO:0007669"/>
    <property type="project" value="UniProtKB-UniRule"/>
</dbReference>
<evidence type="ECO:0000313" key="10">
    <source>
        <dbReference type="Proteomes" id="UP000281171"/>
    </source>
</evidence>
<dbReference type="InterPro" id="IPR036524">
    <property type="entry name" value="Frataxin/CyaY_sf"/>
</dbReference>
<dbReference type="SMART" id="SM01219">
    <property type="entry name" value="Frataxin_Cyay"/>
    <property type="match status" value="1"/>
</dbReference>
<dbReference type="PANTHER" id="PTHR16821">
    <property type="entry name" value="FRATAXIN"/>
    <property type="match status" value="1"/>
</dbReference>
<dbReference type="Gene3D" id="3.30.920.10">
    <property type="entry name" value="Frataxin/CyaY"/>
    <property type="match status" value="1"/>
</dbReference>
<keyword evidence="8" id="KW-1185">Reference proteome</keyword>
<dbReference type="PANTHER" id="PTHR16821:SF2">
    <property type="entry name" value="FRATAXIN, MITOCHONDRIAL"/>
    <property type="match status" value="1"/>
</dbReference>
<evidence type="ECO:0000256" key="2">
    <source>
        <dbReference type="ARBA" id="ARBA00022723"/>
    </source>
</evidence>
<evidence type="ECO:0000313" key="6">
    <source>
        <dbReference type="EMBL" id="RMW98741.1"/>
    </source>
</evidence>
<evidence type="ECO:0000256" key="4">
    <source>
        <dbReference type="HAMAP-Rule" id="MF_00142"/>
    </source>
</evidence>
<dbReference type="InterPro" id="IPR002908">
    <property type="entry name" value="Frataxin/CyaY"/>
</dbReference>
<dbReference type="GO" id="GO:0008198">
    <property type="term" value="F:ferrous iron binding"/>
    <property type="evidence" value="ECO:0007669"/>
    <property type="project" value="TreeGrafter"/>
</dbReference>
<comment type="similarity">
    <text evidence="1 4">Belongs to the frataxin family.</text>
</comment>
<dbReference type="EMBL" id="RDQL01000010">
    <property type="protein sequence ID" value="RMW98741.1"/>
    <property type="molecule type" value="Genomic_DNA"/>
</dbReference>
<reference evidence="8 9" key="1">
    <citation type="submission" date="2018-10" db="EMBL/GenBank/DDBJ databases">
        <title>Comamonadaceae CDC group NO-1 genome sequencing and assembly.</title>
        <authorList>
            <person name="Bernier A.-M."/>
            <person name="Bernard K."/>
        </authorList>
    </citation>
    <scope>NUCLEOTIDE SEQUENCE [LARGE SCALE GENOMIC DNA]</scope>
    <source>
        <strain evidence="6 8">NML161473</strain>
        <strain evidence="7 10">NML180581</strain>
        <strain evidence="5 9">NML970147</strain>
    </source>
</reference>
<dbReference type="Proteomes" id="UP000281171">
    <property type="component" value="Unassembled WGS sequence"/>
</dbReference>
<accession>A0A3M6Q8G2</accession>
<dbReference type="GO" id="GO:0008199">
    <property type="term" value="F:ferric iron binding"/>
    <property type="evidence" value="ECO:0007669"/>
    <property type="project" value="InterPro"/>
</dbReference>
<dbReference type="InterPro" id="IPR047584">
    <property type="entry name" value="CyaY"/>
</dbReference>
<accession>A0A3M6Q5W4</accession>
<keyword evidence="3 4" id="KW-0408">Iron</keyword>
<dbReference type="Proteomes" id="UP000267521">
    <property type="component" value="Unassembled WGS sequence"/>
</dbReference>
<comment type="caution">
    <text evidence="7">The sequence shown here is derived from an EMBL/GenBank/DDBJ whole genome shotgun (WGS) entry which is preliminary data.</text>
</comment>
<comment type="function">
    <text evidence="4">Involved in iron-sulfur (Fe-S) cluster assembly. May act as a regulator of Fe-S biogenesis.</text>
</comment>
<sequence>MTDLEYADLADALLLQIEQACDRITETTEIDLDAQRVGGMVTIVFPNRSQIVVNQQKPLHEVWLAARAGGFHFKHEQGRWQDTKGMGEFFALLNRFASEQSGQALDFSPV</sequence>
<dbReference type="GO" id="GO:0005829">
    <property type="term" value="C:cytosol"/>
    <property type="evidence" value="ECO:0007669"/>
    <property type="project" value="TreeGrafter"/>
</dbReference>
<evidence type="ECO:0000313" key="5">
    <source>
        <dbReference type="EMBL" id="RMW98525.1"/>
    </source>
</evidence>
<evidence type="ECO:0000313" key="7">
    <source>
        <dbReference type="EMBL" id="RMX07118.1"/>
    </source>
</evidence>
<dbReference type="NCBIfam" id="TIGR03421">
    <property type="entry name" value="FeS_CyaY"/>
    <property type="match status" value="1"/>
</dbReference>
<dbReference type="RefSeq" id="WP_122238236.1">
    <property type="nucleotide sequence ID" value="NZ_RDQK01000025.1"/>
</dbReference>
<evidence type="ECO:0000256" key="1">
    <source>
        <dbReference type="ARBA" id="ARBA00008183"/>
    </source>
</evidence>
<name>A0A3M6QVT1_9BURK</name>
<dbReference type="SUPFAM" id="SSF55387">
    <property type="entry name" value="Frataxin/Nqo15-like"/>
    <property type="match status" value="1"/>
</dbReference>
<keyword evidence="2 4" id="KW-0479">Metal-binding</keyword>
<evidence type="ECO:0000256" key="3">
    <source>
        <dbReference type="ARBA" id="ARBA00023004"/>
    </source>
</evidence>
<dbReference type="EMBL" id="RDQK01000025">
    <property type="protein sequence ID" value="RMX07118.1"/>
    <property type="molecule type" value="Genomic_DNA"/>
</dbReference>
<evidence type="ECO:0000313" key="9">
    <source>
        <dbReference type="Proteomes" id="UP000267521"/>
    </source>
</evidence>
<dbReference type="EMBL" id="RDQM01000007">
    <property type="protein sequence ID" value="RMW98525.1"/>
    <property type="molecule type" value="Genomic_DNA"/>
</dbReference>
<dbReference type="HAMAP" id="MF_00142">
    <property type="entry name" value="CyaY"/>
    <property type="match status" value="1"/>
</dbReference>
<gene>
    <name evidence="4 7" type="primary">cyaY</name>
    <name evidence="7" type="ORF">EBQ24_10130</name>
    <name evidence="6" type="ORF">EBQ25_08440</name>
    <name evidence="5" type="ORF">EBQ26_06645</name>
</gene>
<dbReference type="AlphaFoldDB" id="A0A3M6QVT1"/>